<gene>
    <name evidence="2" type="ORF">RB548_21835</name>
</gene>
<geneLocation type="plasmid" evidence="2 3">
    <name>pSchITTGS70b</name>
</geneLocation>
<feature type="compositionally biased region" description="Basic and acidic residues" evidence="1">
    <location>
        <begin position="12"/>
        <end position="36"/>
    </location>
</feature>
<feature type="region of interest" description="Disordered" evidence="1">
    <location>
        <begin position="1"/>
        <end position="36"/>
    </location>
</feature>
<keyword evidence="2" id="KW-0614">Plasmid</keyword>
<evidence type="ECO:0000256" key="1">
    <source>
        <dbReference type="SAM" id="MobiDB-lite"/>
    </source>
</evidence>
<dbReference type="Proteomes" id="UP001432360">
    <property type="component" value="Plasmid pSchITTGS70b"/>
</dbReference>
<proteinExistence type="predicted"/>
<evidence type="ECO:0000313" key="3">
    <source>
        <dbReference type="Proteomes" id="UP001432360"/>
    </source>
</evidence>
<dbReference type="EMBL" id="CP133150">
    <property type="protein sequence ID" value="WVT06320.1"/>
    <property type="molecule type" value="Genomic_DNA"/>
</dbReference>
<reference evidence="2" key="1">
    <citation type="submission" date="2023-08" db="EMBL/GenBank/DDBJ databases">
        <title>Complete genome sequence of Sinorhizobium chiapanecum ITTG S70 isolated from Acaciella angustissima nodules in Chiapas-Mexico.</title>
        <authorList>
            <person name="Rincon-Rosales R."/>
            <person name="Rogel M.A."/>
            <person name="Rincon-Medina C.I."/>
            <person name="Guerrero G."/>
            <person name="Manzano-Gomez L.A."/>
            <person name="Lopez-Lopez A."/>
            <person name="Rincon Molina F.A."/>
            <person name="Martinez-Romero E."/>
        </authorList>
    </citation>
    <scope>NUCLEOTIDE SEQUENCE</scope>
    <source>
        <strain evidence="2">ITTG S70</strain>
        <plasmid evidence="2">pSchITTGS70b</plasmid>
    </source>
</reference>
<protein>
    <recommendedName>
        <fullName evidence="4">Transposase</fullName>
    </recommendedName>
</protein>
<evidence type="ECO:0000313" key="2">
    <source>
        <dbReference type="EMBL" id="WVT06320.1"/>
    </source>
</evidence>
<organism evidence="2 3">
    <name type="scientific">Sinorhizobium chiapasense</name>
    <dbReference type="NCBI Taxonomy" id="501572"/>
    <lineage>
        <taxon>Bacteria</taxon>
        <taxon>Pseudomonadati</taxon>
        <taxon>Pseudomonadota</taxon>
        <taxon>Alphaproteobacteria</taxon>
        <taxon>Hyphomicrobiales</taxon>
        <taxon>Rhizobiaceae</taxon>
        <taxon>Sinorhizobium/Ensifer group</taxon>
        <taxon>Sinorhizobium</taxon>
    </lineage>
</organism>
<name>A0ABZ2BFM8_9HYPH</name>
<evidence type="ECO:0008006" key="4">
    <source>
        <dbReference type="Google" id="ProtNLM"/>
    </source>
</evidence>
<dbReference type="RefSeq" id="WP_331375384.1">
    <property type="nucleotide sequence ID" value="NZ_CP133150.1"/>
</dbReference>
<sequence>MSPDPNTINSARPDDESAERASHLRDRDGEQKMERVRDLAAEGRRTVPAGFTSAHDALYDEHGCRDDRRRRSRMMITACSIQAVFLRVHEHDALNTHRPWCRRITPPMP</sequence>
<accession>A0ABZ2BFM8</accession>
<feature type="compositionally biased region" description="Polar residues" evidence="1">
    <location>
        <begin position="1"/>
        <end position="10"/>
    </location>
</feature>
<keyword evidence="3" id="KW-1185">Reference proteome</keyword>